<feature type="compositionally biased region" description="Basic and acidic residues" evidence="8">
    <location>
        <begin position="212"/>
        <end position="225"/>
    </location>
</feature>
<accession>V4LU99</accession>
<dbReference type="InterPro" id="IPR030380">
    <property type="entry name" value="SAM_MeTfrase_DRM"/>
</dbReference>
<gene>
    <name evidence="10" type="ORF">EUTSA_v10000125mg</name>
</gene>
<keyword evidence="4" id="KW-0949">S-adenosyl-L-methionine</keyword>
<evidence type="ECO:0000256" key="8">
    <source>
        <dbReference type="SAM" id="MobiDB-lite"/>
    </source>
</evidence>
<sequence>MHVKSMLIGMGFCSTLVQKAIDENGINQEPDIEYEADGTRTMLLTMKFPENLVNFALDKLGKDAPIDVIADFIVAAQLAEKYAEESEDVIPVVAREPDVPNELLFEKMDKTLRLLEMGFSDHQISMAIEKIGTEGQISDLAESIIAGEVPGGFHHDLANTEKKVLAAPSAANGACPSKGWRFVGVGAQKKDDDVGSSSGTANLGETSKGKKLKDEVENADTDDRRKRLRPGYMGDSSSFMELPRMQDESKENTYGVPSAMQPRLSQVLQPDVAKRPYFLYGNITELSPYWWSKISSFLDEIQPEHVDTRLFSAFHRLEGYVHNLPTENRFKILPRQQLTLQDRTPEYLESVMGYPANHTKMGGVGLAERLKMLDYCFQTETLAYHLSVLKTLFPQGLRVLSLFSGIGGAEIALSRLDVHLRCVVTVEHCRLSRDIMKRWWNNSGQTGELVEIEDITRVSLKKLESLVERFEGFDIVICQNPPTPNDFCEESSRSQTCKFDFLLFNEFVRVSKRVRDIMELKLTK</sequence>
<keyword evidence="7" id="KW-0539">Nucleus</keyword>
<dbReference type="PROSITE" id="PS51680">
    <property type="entry name" value="SAM_MT_DRM"/>
    <property type="match status" value="1"/>
</dbReference>
<dbReference type="InterPro" id="IPR050390">
    <property type="entry name" value="C5-Methyltransferase"/>
</dbReference>
<keyword evidence="5" id="KW-0677">Repeat</keyword>
<comment type="subcellular location">
    <subcellularLocation>
        <location evidence="1">Nucleus</location>
    </subcellularLocation>
</comment>
<keyword evidence="11" id="KW-1185">Reference proteome</keyword>
<dbReference type="InterPro" id="IPR029063">
    <property type="entry name" value="SAM-dependent_MTases_sf"/>
</dbReference>
<dbReference type="SUPFAM" id="SSF53335">
    <property type="entry name" value="S-adenosyl-L-methionine-dependent methyltransferases"/>
    <property type="match status" value="1"/>
</dbReference>
<organism evidence="10 11">
    <name type="scientific">Eutrema salsugineum</name>
    <name type="common">Saltwater cress</name>
    <name type="synonym">Sisymbrium salsugineum</name>
    <dbReference type="NCBI Taxonomy" id="72664"/>
    <lineage>
        <taxon>Eukaryota</taxon>
        <taxon>Viridiplantae</taxon>
        <taxon>Streptophyta</taxon>
        <taxon>Embryophyta</taxon>
        <taxon>Tracheophyta</taxon>
        <taxon>Spermatophyta</taxon>
        <taxon>Magnoliopsida</taxon>
        <taxon>eudicotyledons</taxon>
        <taxon>Gunneridae</taxon>
        <taxon>Pentapetalae</taxon>
        <taxon>rosids</taxon>
        <taxon>malvids</taxon>
        <taxon>Brassicales</taxon>
        <taxon>Brassicaceae</taxon>
        <taxon>Eutremeae</taxon>
        <taxon>Eutrema</taxon>
    </lineage>
</organism>
<reference evidence="10 11" key="1">
    <citation type="journal article" date="2013" name="Front. Plant Sci.">
        <title>The Reference Genome of the Halophytic Plant Eutrema salsugineum.</title>
        <authorList>
            <person name="Yang R."/>
            <person name="Jarvis D.E."/>
            <person name="Chen H."/>
            <person name="Beilstein M.A."/>
            <person name="Grimwood J."/>
            <person name="Jenkins J."/>
            <person name="Shu S."/>
            <person name="Prochnik S."/>
            <person name="Xin M."/>
            <person name="Ma C."/>
            <person name="Schmutz J."/>
            <person name="Wing R.A."/>
            <person name="Mitchell-Olds T."/>
            <person name="Schumaker K.S."/>
            <person name="Wang X."/>
        </authorList>
    </citation>
    <scope>NUCLEOTIDE SEQUENCE [LARGE SCALE GENOMIC DNA]</scope>
</reference>
<evidence type="ECO:0000256" key="6">
    <source>
        <dbReference type="ARBA" id="ARBA00023125"/>
    </source>
</evidence>
<name>V4LU99_EUTSA</name>
<feature type="region of interest" description="Disordered" evidence="8">
    <location>
        <begin position="189"/>
        <end position="239"/>
    </location>
</feature>
<evidence type="ECO:0000256" key="3">
    <source>
        <dbReference type="ARBA" id="ARBA00022679"/>
    </source>
</evidence>
<evidence type="ECO:0000256" key="4">
    <source>
        <dbReference type="ARBA" id="ARBA00022691"/>
    </source>
</evidence>
<evidence type="ECO:0000256" key="2">
    <source>
        <dbReference type="ARBA" id="ARBA00022603"/>
    </source>
</evidence>
<dbReference type="GO" id="GO:0005634">
    <property type="term" value="C:nucleus"/>
    <property type="evidence" value="ECO:0007669"/>
    <property type="project" value="UniProtKB-SubCell"/>
</dbReference>
<dbReference type="PANTHER" id="PTHR23068">
    <property type="entry name" value="DNA CYTOSINE-5- -METHYLTRANSFERASE 3-RELATED"/>
    <property type="match status" value="1"/>
</dbReference>
<feature type="domain" description="SAM-dependent MTase DRM-type" evidence="9">
    <location>
        <begin position="261"/>
        <end position="521"/>
    </location>
</feature>
<evidence type="ECO:0000256" key="5">
    <source>
        <dbReference type="ARBA" id="ARBA00022737"/>
    </source>
</evidence>
<proteinExistence type="predicted"/>
<dbReference type="eggNOG" id="ENOG502QS8G">
    <property type="taxonomic scope" value="Eukaryota"/>
</dbReference>
<dbReference type="KEGG" id="eus:EUTSA_v10000125mg"/>
<dbReference type="STRING" id="72664.V4LU99"/>
<evidence type="ECO:0000259" key="9">
    <source>
        <dbReference type="PROSITE" id="PS51680"/>
    </source>
</evidence>
<dbReference type="AlphaFoldDB" id="V4LU99"/>
<keyword evidence="2" id="KW-0489">Methyltransferase</keyword>
<feature type="compositionally biased region" description="Polar residues" evidence="8">
    <location>
        <begin position="195"/>
        <end position="205"/>
    </location>
</feature>
<dbReference type="Gramene" id="ESQ46042">
    <property type="protein sequence ID" value="ESQ46042"/>
    <property type="gene ID" value="EUTSA_v10000125mg"/>
</dbReference>
<dbReference type="EMBL" id="KI517426">
    <property type="protein sequence ID" value="ESQ46042.1"/>
    <property type="molecule type" value="Genomic_DNA"/>
</dbReference>
<dbReference type="GO" id="GO:0032259">
    <property type="term" value="P:methylation"/>
    <property type="evidence" value="ECO:0007669"/>
    <property type="project" value="UniProtKB-KW"/>
</dbReference>
<dbReference type="GO" id="GO:0008168">
    <property type="term" value="F:methyltransferase activity"/>
    <property type="evidence" value="ECO:0007669"/>
    <property type="project" value="UniProtKB-KW"/>
</dbReference>
<evidence type="ECO:0000313" key="11">
    <source>
        <dbReference type="Proteomes" id="UP000030689"/>
    </source>
</evidence>
<dbReference type="Gene3D" id="3.40.50.150">
    <property type="entry name" value="Vaccinia Virus protein VP39"/>
    <property type="match status" value="1"/>
</dbReference>
<evidence type="ECO:0000256" key="1">
    <source>
        <dbReference type="ARBA" id="ARBA00004123"/>
    </source>
</evidence>
<dbReference type="GO" id="GO:0003677">
    <property type="term" value="F:DNA binding"/>
    <property type="evidence" value="ECO:0007669"/>
    <property type="project" value="UniProtKB-KW"/>
</dbReference>
<evidence type="ECO:0000256" key="7">
    <source>
        <dbReference type="ARBA" id="ARBA00023242"/>
    </source>
</evidence>
<keyword evidence="6" id="KW-0238">DNA-binding</keyword>
<dbReference type="Proteomes" id="UP000030689">
    <property type="component" value="Unassembled WGS sequence"/>
</dbReference>
<dbReference type="PANTHER" id="PTHR23068:SF43">
    <property type="entry name" value="SAM-DEPENDENT MTASE DRM-TYPE DOMAIN-CONTAINING PROTEIN"/>
    <property type="match status" value="1"/>
</dbReference>
<keyword evidence="3" id="KW-0808">Transferase</keyword>
<evidence type="ECO:0000313" key="10">
    <source>
        <dbReference type="EMBL" id="ESQ46042.1"/>
    </source>
</evidence>
<protein>
    <recommendedName>
        <fullName evidence="9">SAM-dependent MTase DRM-type domain-containing protein</fullName>
    </recommendedName>
</protein>